<dbReference type="AlphaFoldDB" id="Q8BQT8"/>
<keyword evidence="1" id="KW-1133">Transmembrane helix</keyword>
<reference evidence="2" key="1">
    <citation type="journal article" date="1999" name="Methods Enzymol.">
        <title>High-efficiency full-length cDNA cloning.</title>
        <authorList>
            <person name="Carninci P."/>
            <person name="Hayashizaki Y."/>
        </authorList>
    </citation>
    <scope>NUCLEOTIDE SEQUENCE</scope>
    <source>
        <strain evidence="2">C57BL/6J</strain>
        <tissue evidence="2">Corpora quadrigemina</tissue>
    </source>
</reference>
<accession>Q8BQT8</accession>
<reference evidence="2" key="2">
    <citation type="journal article" date="2000" name="Genome Res.">
        <title>Normalization and subtraction of cap-trapper-selected cDNAs to prepare full-length cDNA libraries for rapid discovery of new genes.</title>
        <authorList>
            <person name="Carninci P."/>
            <person name="Shibata Y."/>
            <person name="Hayatsu N."/>
            <person name="Sugahara Y."/>
            <person name="Shibata K."/>
            <person name="Itoh M."/>
            <person name="Konno H."/>
            <person name="Okazaki Y."/>
            <person name="Muramatsu M."/>
            <person name="Hayashizaki Y."/>
        </authorList>
    </citation>
    <scope>NUCLEOTIDE SEQUENCE</scope>
    <source>
        <strain evidence="2">C57BL/6J</strain>
        <tissue evidence="2">Corpora quadrigemina</tissue>
    </source>
</reference>
<evidence type="ECO:0000256" key="1">
    <source>
        <dbReference type="SAM" id="Phobius"/>
    </source>
</evidence>
<dbReference type="MGI" id="MGI:2444034">
    <property type="gene designation" value="9530091C08Rik"/>
</dbReference>
<evidence type="ECO:0000313" key="3">
    <source>
        <dbReference type="MGI" id="MGI:2444034"/>
    </source>
</evidence>
<dbReference type="AGR" id="MGI:2444034"/>
<reference evidence="2" key="5">
    <citation type="submission" date="2001-07" db="EMBL/GenBank/DDBJ databases">
        <authorList>
            <person name="Adachi J."/>
            <person name="Aizawa K."/>
            <person name="Akimura T."/>
            <person name="Arakawa T."/>
            <person name="Bono H."/>
            <person name="Carninci P."/>
            <person name="Fukuda S."/>
            <person name="Furuno M."/>
            <person name="Hanagaki T."/>
            <person name="Hara A."/>
            <person name="Hashizume W."/>
            <person name="Hayashida K."/>
            <person name="Hayatsu N."/>
            <person name="Hiramoto K."/>
            <person name="Hiraoka T."/>
            <person name="Hirozane T."/>
            <person name="Hori F."/>
            <person name="Imotani K."/>
            <person name="Ishii Y."/>
            <person name="Itoh M."/>
            <person name="Kagawa I."/>
            <person name="Kasukawa T."/>
            <person name="Katoh H."/>
            <person name="Kawai J."/>
            <person name="Kojima Y."/>
            <person name="Kondo S."/>
            <person name="Konno H."/>
            <person name="Kouda M."/>
            <person name="Koya S."/>
            <person name="Kurihara C."/>
            <person name="Matsuyama T."/>
            <person name="Miyazaki A."/>
            <person name="Murata M."/>
            <person name="Nakamura M."/>
            <person name="Nishi K."/>
            <person name="Nomura K."/>
            <person name="Numazaki R."/>
            <person name="Ohno M."/>
            <person name="Ohsato N."/>
            <person name="Okazaki Y."/>
            <person name="Saito R."/>
            <person name="Saitoh H."/>
            <person name="Sakai C."/>
            <person name="Sakai K."/>
            <person name="Sakazume N."/>
            <person name="Sano H."/>
            <person name="Sasaki D."/>
            <person name="Shibata K."/>
            <person name="Shinagawa A."/>
            <person name="Shiraki T."/>
            <person name="Sogabe Y."/>
            <person name="Tagami M."/>
            <person name="Tagawa A."/>
            <person name="Takahashi F."/>
            <person name="Takaku-Akahira S."/>
            <person name="Takeda Y."/>
            <person name="Tanaka T."/>
            <person name="Tomaru A."/>
            <person name="Toya T."/>
            <person name="Yasunishi A."/>
            <person name="Muramatsu M."/>
            <person name="Hayashizaki Y."/>
        </authorList>
    </citation>
    <scope>NUCLEOTIDE SEQUENCE</scope>
    <source>
        <strain evidence="2">C57BL/6J</strain>
        <tissue evidence="2">Corpora quadrigemina</tissue>
    </source>
</reference>
<keyword evidence="1" id="KW-0812">Transmembrane</keyword>
<dbReference type="EMBL" id="AK046458">
    <property type="protein sequence ID" value="BAC32738.1"/>
    <property type="molecule type" value="mRNA"/>
</dbReference>
<organism evidence="2">
    <name type="scientific">Mus musculus</name>
    <name type="common">Mouse</name>
    <dbReference type="NCBI Taxonomy" id="10090"/>
    <lineage>
        <taxon>Eukaryota</taxon>
        <taxon>Metazoa</taxon>
        <taxon>Chordata</taxon>
        <taxon>Craniata</taxon>
        <taxon>Vertebrata</taxon>
        <taxon>Euteleostomi</taxon>
        <taxon>Mammalia</taxon>
        <taxon>Eutheria</taxon>
        <taxon>Euarchontoglires</taxon>
        <taxon>Glires</taxon>
        <taxon>Rodentia</taxon>
        <taxon>Myomorpha</taxon>
        <taxon>Muroidea</taxon>
        <taxon>Muridae</taxon>
        <taxon>Murinae</taxon>
        <taxon>Mus</taxon>
        <taxon>Mus</taxon>
    </lineage>
</organism>
<keyword evidence="1" id="KW-0472">Membrane</keyword>
<gene>
    <name evidence="3" type="primary">9530091C08Rik</name>
</gene>
<reference evidence="2" key="7">
    <citation type="journal article" date="2005" name="Science">
        <title>The Transcriptional Landscape of the Mammalian Genome.</title>
        <authorList>
            <consortium name="The FANTOM Consortium"/>
            <consortium name="Riken Genome Exploration Research Group and Genome Science Group (Genome Network Project Core Group)"/>
        </authorList>
    </citation>
    <scope>NUCLEOTIDE SEQUENCE</scope>
    <source>
        <strain evidence="2">C57BL/6J</strain>
        <tissue evidence="2">Corpora quadrigemina</tissue>
    </source>
</reference>
<reference evidence="2" key="8">
    <citation type="journal article" date="2005" name="Science">
        <title>Antisense Transcription in the Mammalian Transcriptome.</title>
        <authorList>
            <consortium name="RIKEN Genome Exploration Research Group and Genome Science Group (Genome Network Project Core Group) and the FANTOM Consortium"/>
        </authorList>
    </citation>
    <scope>NUCLEOTIDE SEQUENCE</scope>
    <source>
        <strain evidence="2">C57BL/6J</strain>
        <tissue evidence="2">Corpora quadrigemina</tissue>
    </source>
</reference>
<evidence type="ECO:0000313" key="2">
    <source>
        <dbReference type="EMBL" id="BAC32738.1"/>
    </source>
</evidence>
<feature type="transmembrane region" description="Helical" evidence="1">
    <location>
        <begin position="47"/>
        <end position="66"/>
    </location>
</feature>
<proteinExistence type="evidence at transcript level"/>
<reference evidence="2" key="4">
    <citation type="journal article" date="2001" name="Nature">
        <title>Functional annotation of a full-length mouse cDNA collection.</title>
        <authorList>
            <consortium name="The RIKEN Genome Exploration Research Group Phase II Team and the FANTOM Consortium"/>
        </authorList>
    </citation>
    <scope>NUCLEOTIDE SEQUENCE</scope>
    <source>
        <strain evidence="2">C57BL/6J</strain>
        <tissue evidence="2">Corpora quadrigemina</tissue>
    </source>
</reference>
<name>Q8BQT8_MOUSE</name>
<reference evidence="2" key="6">
    <citation type="journal article" date="2002" name="Nature">
        <title>Analysis of the mouse transcriptome based on functional annotation of 60,770 full-length cDNAs.</title>
        <authorList>
            <consortium name="The FANTOM Consortium and the RIKEN Genome Exploration Research Group Phase I and II Team"/>
        </authorList>
    </citation>
    <scope>NUCLEOTIDE SEQUENCE</scope>
    <source>
        <strain evidence="2">C57BL/6J</strain>
        <tissue evidence="2">Corpora quadrigemina</tissue>
    </source>
</reference>
<protein>
    <submittedName>
        <fullName evidence="2">Uncharacterized protein</fullName>
    </submittedName>
</protein>
<sequence length="126" mass="14471">MGFVVCTWLSTLTFLFSRFIVLPLILYPSPRLHRTPVPHHQAPLSFVPLFLLTLPLLLSCPVSGCWSPPQSYSFLLHTLAVTVSLYPQSQHTRHVSHQLQFWHSGFLLPSMSPVRMNCDGYRKRQN</sequence>
<reference evidence="2" key="3">
    <citation type="journal article" date="2000" name="Genome Res.">
        <title>RIKEN integrated sequence analysis (RISA) system--384-format sequencing pipeline with 384 multicapillary sequencer.</title>
        <authorList>
            <person name="Shibata K."/>
            <person name="Itoh M."/>
            <person name="Aizawa K."/>
            <person name="Nagaoka S."/>
            <person name="Sasaki N."/>
            <person name="Carninci P."/>
            <person name="Konno H."/>
            <person name="Akiyama J."/>
            <person name="Nishi K."/>
            <person name="Kitsunai T."/>
            <person name="Tashiro H."/>
            <person name="Itoh M."/>
            <person name="Sumi N."/>
            <person name="Ishii Y."/>
            <person name="Nakamura S."/>
            <person name="Hazama M."/>
            <person name="Nishine T."/>
            <person name="Harada A."/>
            <person name="Yamamoto R."/>
            <person name="Matsumoto H."/>
            <person name="Sakaguchi S."/>
            <person name="Ikegami T."/>
            <person name="Kashiwagi K."/>
            <person name="Fujiwake S."/>
            <person name="Inoue K."/>
            <person name="Togawa Y."/>
            <person name="Izawa M."/>
            <person name="Ohara E."/>
            <person name="Watahiki M."/>
            <person name="Yoneda Y."/>
            <person name="Ishikawa T."/>
            <person name="Ozawa K."/>
            <person name="Tanaka T."/>
            <person name="Matsuura S."/>
            <person name="Kawai J."/>
            <person name="Okazaki Y."/>
            <person name="Muramatsu M."/>
            <person name="Inoue Y."/>
            <person name="Kira A."/>
            <person name="Hayashizaki Y."/>
        </authorList>
    </citation>
    <scope>NUCLEOTIDE SEQUENCE</scope>
    <source>
        <strain evidence="2">C57BL/6J</strain>
        <tissue evidence="2">Corpora quadrigemina</tissue>
    </source>
</reference>